<dbReference type="Gene3D" id="3.10.180.10">
    <property type="entry name" value="2,3-Dihydroxybiphenyl 1,2-Dioxygenase, domain 1"/>
    <property type="match status" value="1"/>
</dbReference>
<sequence>MAKHMTYIFSEDARAQAEFYVQALGGEIVSVQTHGELPHATEEYKDKVLHLSLVAAGVNILMSDAVFEPVQQGTAINLVLEFEQEPEAYAAFEKLSEGGTVRDPIKPAFWGSLFGQLEDKFGIRWMITTGS</sequence>
<accession>A0A1R1F1S3</accession>
<name>A0A1R1F1S3_9BACL</name>
<dbReference type="STRING" id="297318.BK138_05670"/>
<dbReference type="InterPro" id="IPR028973">
    <property type="entry name" value="PhnB-like"/>
</dbReference>
<gene>
    <name evidence="2" type="ORF">BK138_05670</name>
</gene>
<keyword evidence="3" id="KW-1185">Reference proteome</keyword>
<evidence type="ECO:0000259" key="1">
    <source>
        <dbReference type="Pfam" id="PF00903"/>
    </source>
</evidence>
<reference evidence="2 3" key="1">
    <citation type="submission" date="2016-11" db="EMBL/GenBank/DDBJ databases">
        <title>Paenibacillus species isolates.</title>
        <authorList>
            <person name="Beno S.M."/>
        </authorList>
    </citation>
    <scope>NUCLEOTIDE SEQUENCE [LARGE SCALE GENOMIC DNA]</scope>
    <source>
        <strain evidence="2 3">FSL R5-0378</strain>
    </source>
</reference>
<evidence type="ECO:0000313" key="3">
    <source>
        <dbReference type="Proteomes" id="UP000187172"/>
    </source>
</evidence>
<dbReference type="InterPro" id="IPR004360">
    <property type="entry name" value="Glyas_Fos-R_dOase_dom"/>
</dbReference>
<dbReference type="SUPFAM" id="SSF54593">
    <property type="entry name" value="Glyoxalase/Bleomycin resistance protein/Dihydroxybiphenyl dioxygenase"/>
    <property type="match status" value="1"/>
</dbReference>
<dbReference type="CDD" id="cd06588">
    <property type="entry name" value="PhnB_like"/>
    <property type="match status" value="1"/>
</dbReference>
<feature type="domain" description="Glyoxalase/fosfomycin resistance/dioxygenase" evidence="1">
    <location>
        <begin position="5"/>
        <end position="127"/>
    </location>
</feature>
<dbReference type="Proteomes" id="UP000187172">
    <property type="component" value="Unassembled WGS sequence"/>
</dbReference>
<dbReference type="AlphaFoldDB" id="A0A1R1F1S3"/>
<dbReference type="Pfam" id="PF00903">
    <property type="entry name" value="Glyoxalase"/>
    <property type="match status" value="1"/>
</dbReference>
<organism evidence="2 3">
    <name type="scientific">Paenibacillus rhizosphaerae</name>
    <dbReference type="NCBI Taxonomy" id="297318"/>
    <lineage>
        <taxon>Bacteria</taxon>
        <taxon>Bacillati</taxon>
        <taxon>Bacillota</taxon>
        <taxon>Bacilli</taxon>
        <taxon>Bacillales</taxon>
        <taxon>Paenibacillaceae</taxon>
        <taxon>Paenibacillus</taxon>
    </lineage>
</organism>
<dbReference type="EMBL" id="MRTP01000001">
    <property type="protein sequence ID" value="OMF58053.1"/>
    <property type="molecule type" value="Genomic_DNA"/>
</dbReference>
<proteinExistence type="predicted"/>
<evidence type="ECO:0000313" key="2">
    <source>
        <dbReference type="EMBL" id="OMF58053.1"/>
    </source>
</evidence>
<protein>
    <recommendedName>
        <fullName evidence="1">Glyoxalase/fosfomycin resistance/dioxygenase domain-containing protein</fullName>
    </recommendedName>
</protein>
<dbReference type="RefSeq" id="WP_076167127.1">
    <property type="nucleotide sequence ID" value="NZ_MRTP01000001.1"/>
</dbReference>
<dbReference type="PANTHER" id="PTHR33990:SF1">
    <property type="entry name" value="PROTEIN YJDN"/>
    <property type="match status" value="1"/>
</dbReference>
<dbReference type="InterPro" id="IPR029068">
    <property type="entry name" value="Glyas_Bleomycin-R_OHBP_Dase"/>
</dbReference>
<comment type="caution">
    <text evidence="2">The sequence shown here is derived from an EMBL/GenBank/DDBJ whole genome shotgun (WGS) entry which is preliminary data.</text>
</comment>
<dbReference type="PANTHER" id="PTHR33990">
    <property type="entry name" value="PROTEIN YJDN-RELATED"/>
    <property type="match status" value="1"/>
</dbReference>